<evidence type="ECO:0000256" key="1">
    <source>
        <dbReference type="ARBA" id="ARBA00004651"/>
    </source>
</evidence>
<dbReference type="PANTHER" id="PTHR43394:SF1">
    <property type="entry name" value="ATP-BINDING CASSETTE SUB-FAMILY B MEMBER 10, MITOCHONDRIAL"/>
    <property type="match status" value="1"/>
</dbReference>
<accession>A0ABT8E8I0</accession>
<evidence type="ECO:0000256" key="4">
    <source>
        <dbReference type="ARBA" id="ARBA00023136"/>
    </source>
</evidence>
<evidence type="ECO:0000313" key="8">
    <source>
        <dbReference type="Proteomes" id="UP001168694"/>
    </source>
</evidence>
<keyword evidence="4 5" id="KW-0472">Membrane</keyword>
<dbReference type="InterPro" id="IPR039421">
    <property type="entry name" value="Type_1_exporter"/>
</dbReference>
<name>A0ABT8E8I0_9BACL</name>
<dbReference type="EMBL" id="JAUHLN010000002">
    <property type="protein sequence ID" value="MDN4074214.1"/>
    <property type="molecule type" value="Genomic_DNA"/>
</dbReference>
<keyword evidence="3 5" id="KW-1133">Transmembrane helix</keyword>
<dbReference type="InterPro" id="IPR011527">
    <property type="entry name" value="ABC1_TM_dom"/>
</dbReference>
<comment type="subcellular location">
    <subcellularLocation>
        <location evidence="1">Cell membrane</location>
        <topology evidence="1">Multi-pass membrane protein</topology>
    </subcellularLocation>
</comment>
<dbReference type="SUPFAM" id="SSF90123">
    <property type="entry name" value="ABC transporter transmembrane region"/>
    <property type="match status" value="1"/>
</dbReference>
<dbReference type="Proteomes" id="UP001168694">
    <property type="component" value="Unassembled WGS sequence"/>
</dbReference>
<protein>
    <submittedName>
        <fullName evidence="7">ABC transporter transmembrane domain-containing protein</fullName>
    </submittedName>
</protein>
<feature type="domain" description="ABC transmembrane type-1" evidence="6">
    <location>
        <begin position="1"/>
        <end position="112"/>
    </location>
</feature>
<dbReference type="Pfam" id="PF00664">
    <property type="entry name" value="ABC_membrane"/>
    <property type="match status" value="1"/>
</dbReference>
<sequence>MSVITTLVGLCVPLFTKNFVDEFSLSTLKGGQIALLAAVLLARAAAGGISVYLLSMVGNGIVAGIRDWLWRKLISLPIPFYDHNQTGETISRMTNDTAVIKNLASEHFTKFLLKVSSRSSAL</sequence>
<keyword evidence="2 5" id="KW-0812">Transmembrane</keyword>
<evidence type="ECO:0000259" key="6">
    <source>
        <dbReference type="PROSITE" id="PS50929"/>
    </source>
</evidence>
<dbReference type="RefSeq" id="WP_290400284.1">
    <property type="nucleotide sequence ID" value="NZ_JAUHLN010000002.1"/>
</dbReference>
<evidence type="ECO:0000256" key="2">
    <source>
        <dbReference type="ARBA" id="ARBA00022692"/>
    </source>
</evidence>
<proteinExistence type="predicted"/>
<dbReference type="InterPro" id="IPR036640">
    <property type="entry name" value="ABC1_TM_sf"/>
</dbReference>
<feature type="transmembrane region" description="Helical" evidence="5">
    <location>
        <begin position="32"/>
        <end position="54"/>
    </location>
</feature>
<dbReference type="PANTHER" id="PTHR43394">
    <property type="entry name" value="ATP-DEPENDENT PERMEASE MDL1, MITOCHONDRIAL"/>
    <property type="match status" value="1"/>
</dbReference>
<comment type="caution">
    <text evidence="7">The sequence shown here is derived from an EMBL/GenBank/DDBJ whole genome shotgun (WGS) entry which is preliminary data.</text>
</comment>
<evidence type="ECO:0000256" key="5">
    <source>
        <dbReference type="SAM" id="Phobius"/>
    </source>
</evidence>
<evidence type="ECO:0000256" key="3">
    <source>
        <dbReference type="ARBA" id="ARBA00022989"/>
    </source>
</evidence>
<evidence type="ECO:0000313" key="7">
    <source>
        <dbReference type="EMBL" id="MDN4074214.1"/>
    </source>
</evidence>
<gene>
    <name evidence="7" type="ORF">QYF49_14545</name>
</gene>
<dbReference type="Gene3D" id="1.20.1560.10">
    <property type="entry name" value="ABC transporter type 1, transmembrane domain"/>
    <property type="match status" value="1"/>
</dbReference>
<keyword evidence="8" id="KW-1185">Reference proteome</keyword>
<organism evidence="7 8">
    <name type="scientific">Fictibacillus terranigra</name>
    <dbReference type="NCBI Taxonomy" id="3058424"/>
    <lineage>
        <taxon>Bacteria</taxon>
        <taxon>Bacillati</taxon>
        <taxon>Bacillota</taxon>
        <taxon>Bacilli</taxon>
        <taxon>Bacillales</taxon>
        <taxon>Fictibacillaceae</taxon>
        <taxon>Fictibacillus</taxon>
    </lineage>
</organism>
<reference evidence="7" key="1">
    <citation type="submission" date="2023-06" db="EMBL/GenBank/DDBJ databases">
        <title>Draft Genome Sequences of Representative Paenibacillus Polymyxa, Bacillus cereus, Fictibacillus sp., and Brevibacillus agri Strains Isolated from Amazonian Dark Earth.</title>
        <authorList>
            <person name="Pellegrinetti T.A."/>
            <person name="Cunha I.C.M."/>
            <person name="Chaves M.G."/>
            <person name="Freitas A.S."/>
            <person name="Silva A.V.R."/>
            <person name="Tsai S.M."/>
            <person name="Mendes L.W."/>
        </authorList>
    </citation>
    <scope>NUCLEOTIDE SEQUENCE</scope>
    <source>
        <strain evidence="7">CENA-BCM004</strain>
    </source>
</reference>
<dbReference type="PROSITE" id="PS50929">
    <property type="entry name" value="ABC_TM1F"/>
    <property type="match status" value="1"/>
</dbReference>